<protein>
    <submittedName>
        <fullName evidence="3">Tetrachloro-P-hydroquinone reductive dehalogenase</fullName>
        <ecNumber evidence="3">2.5.1.-</ecNumber>
    </submittedName>
</protein>
<evidence type="ECO:0000313" key="3">
    <source>
        <dbReference type="EMBL" id="EZP83943.1"/>
    </source>
</evidence>
<dbReference type="PATRIC" id="fig|158500.4.peg.1167"/>
<dbReference type="InterPro" id="IPR036249">
    <property type="entry name" value="Thioredoxin-like_sf"/>
</dbReference>
<feature type="domain" description="GST C-terminal" evidence="2">
    <location>
        <begin position="123"/>
        <end position="248"/>
    </location>
</feature>
<dbReference type="InterPro" id="IPR004046">
    <property type="entry name" value="GST_C"/>
</dbReference>
<dbReference type="Pfam" id="PF00043">
    <property type="entry name" value="GST_C"/>
    <property type="match status" value="1"/>
</dbReference>
<reference evidence="3 4" key="1">
    <citation type="submission" date="2014-03" db="EMBL/GenBank/DDBJ databases">
        <title>Whole genome sequence of Novosphingobium resinovorum KF1.</title>
        <authorList>
            <person name="Gan H.M."/>
            <person name="Gan H.Y."/>
            <person name="Chew T.H."/>
            <person name="Savka M.A."/>
        </authorList>
    </citation>
    <scope>NUCLEOTIDE SEQUENCE [LARGE SCALE GENOMIC DNA]</scope>
    <source>
        <strain evidence="3 4">KF1</strain>
    </source>
</reference>
<dbReference type="InterPro" id="IPR044617">
    <property type="entry name" value="TCHQD"/>
</dbReference>
<evidence type="ECO:0000259" key="2">
    <source>
        <dbReference type="PROSITE" id="PS50405"/>
    </source>
</evidence>
<sequence length="248" mass="27830">MSKVELFNYTMSICSMKTRLAMEEFGVDYNDNQVDIGFALENFEPDYVRLNNKCVVPTLVVGDKVVTNSYNIVLEAAELASTGLPADPAARDTALVWFKKGDEVNFQVITYGHKGVPRGDDLLIARRARAKEYADKYPELRDIYLAAHDRIVEHGNCAYDAQTVADAEAGLAARLDELDVHMTDRTFIAGDEYSVADIMWTVLLARVEMLNMGAQISDRPSVLAYYQRMKARPSFEQARVMPNWKGGI</sequence>
<feature type="domain" description="GST N-terminal" evidence="1">
    <location>
        <begin position="2"/>
        <end position="84"/>
    </location>
</feature>
<dbReference type="CDD" id="cd00570">
    <property type="entry name" value="GST_N_family"/>
    <property type="match status" value="1"/>
</dbReference>
<keyword evidence="3" id="KW-0808">Transferase</keyword>
<accession>A0A031K4K4</accession>
<dbReference type="Proteomes" id="UP000024329">
    <property type="component" value="Unassembled WGS sequence"/>
</dbReference>
<organism evidence="3 4">
    <name type="scientific">Novosphingobium resinovorum</name>
    <dbReference type="NCBI Taxonomy" id="158500"/>
    <lineage>
        <taxon>Bacteria</taxon>
        <taxon>Pseudomonadati</taxon>
        <taxon>Pseudomonadota</taxon>
        <taxon>Alphaproteobacteria</taxon>
        <taxon>Sphingomonadales</taxon>
        <taxon>Sphingomonadaceae</taxon>
        <taxon>Novosphingobium</taxon>
    </lineage>
</organism>
<dbReference type="EMBL" id="JFYZ01000002">
    <property type="protein sequence ID" value="EZP83943.1"/>
    <property type="molecule type" value="Genomic_DNA"/>
</dbReference>
<evidence type="ECO:0000313" key="4">
    <source>
        <dbReference type="Proteomes" id="UP000024329"/>
    </source>
</evidence>
<dbReference type="Gene3D" id="1.20.1050.10">
    <property type="match status" value="1"/>
</dbReference>
<dbReference type="AlphaFoldDB" id="A0A031K4K4"/>
<dbReference type="Pfam" id="PF13409">
    <property type="entry name" value="GST_N_2"/>
    <property type="match status" value="1"/>
</dbReference>
<comment type="caution">
    <text evidence="3">The sequence shown here is derived from an EMBL/GenBank/DDBJ whole genome shotgun (WGS) entry which is preliminary data.</text>
</comment>
<evidence type="ECO:0000259" key="1">
    <source>
        <dbReference type="PROSITE" id="PS50404"/>
    </source>
</evidence>
<dbReference type="InterPro" id="IPR036282">
    <property type="entry name" value="Glutathione-S-Trfase_C_sf"/>
</dbReference>
<dbReference type="eggNOG" id="COG0625">
    <property type="taxonomic scope" value="Bacteria"/>
</dbReference>
<dbReference type="PROSITE" id="PS50404">
    <property type="entry name" value="GST_NTER"/>
    <property type="match status" value="1"/>
</dbReference>
<proteinExistence type="predicted"/>
<dbReference type="PANTHER" id="PTHR45374">
    <property type="entry name" value="GLUTATHIONE S-TRANSFERASE TCHQD"/>
    <property type="match status" value="1"/>
</dbReference>
<dbReference type="RefSeq" id="WP_036523909.1">
    <property type="nucleotide sequence ID" value="NZ_JFYZ01000002.1"/>
</dbReference>
<dbReference type="EC" id="2.5.1.-" evidence="3"/>
<name>A0A031K4K4_9SPHN</name>
<dbReference type="GO" id="GO:0004364">
    <property type="term" value="F:glutathione transferase activity"/>
    <property type="evidence" value="ECO:0007669"/>
    <property type="project" value="InterPro"/>
</dbReference>
<dbReference type="PANTHER" id="PTHR45374:SF1">
    <property type="entry name" value="GLUTATHIONE S-TRANSFERASE TCHQD"/>
    <property type="match status" value="1"/>
</dbReference>
<dbReference type="SUPFAM" id="SSF47616">
    <property type="entry name" value="GST C-terminal domain-like"/>
    <property type="match status" value="1"/>
</dbReference>
<dbReference type="InterPro" id="IPR004045">
    <property type="entry name" value="Glutathione_S-Trfase_N"/>
</dbReference>
<dbReference type="SUPFAM" id="SSF52833">
    <property type="entry name" value="Thioredoxin-like"/>
    <property type="match status" value="1"/>
</dbReference>
<dbReference type="InterPro" id="IPR010987">
    <property type="entry name" value="Glutathione-S-Trfase_C-like"/>
</dbReference>
<dbReference type="PROSITE" id="PS50405">
    <property type="entry name" value="GST_CTER"/>
    <property type="match status" value="1"/>
</dbReference>
<dbReference type="Gene3D" id="3.40.30.10">
    <property type="entry name" value="Glutaredoxin"/>
    <property type="match status" value="1"/>
</dbReference>
<gene>
    <name evidence="3" type="primary">pcpC</name>
    <name evidence="3" type="ORF">BV97_01136</name>
</gene>